<evidence type="ECO:0000313" key="2">
    <source>
        <dbReference type="Proteomes" id="UP000053105"/>
    </source>
</evidence>
<accession>A0A0M9A7W0</accession>
<evidence type="ECO:0000313" key="1">
    <source>
        <dbReference type="EMBL" id="KOX77659.1"/>
    </source>
</evidence>
<proteinExistence type="predicted"/>
<dbReference type="AlphaFoldDB" id="A0A0M9A7W0"/>
<dbReference type="OrthoDB" id="10631548at2759"/>
<name>A0A0M9A7W0_9HYME</name>
<dbReference type="EMBL" id="KQ435729">
    <property type="protein sequence ID" value="KOX77659.1"/>
    <property type="molecule type" value="Genomic_DNA"/>
</dbReference>
<organism evidence="1 2">
    <name type="scientific">Melipona quadrifasciata</name>
    <dbReference type="NCBI Taxonomy" id="166423"/>
    <lineage>
        <taxon>Eukaryota</taxon>
        <taxon>Metazoa</taxon>
        <taxon>Ecdysozoa</taxon>
        <taxon>Arthropoda</taxon>
        <taxon>Hexapoda</taxon>
        <taxon>Insecta</taxon>
        <taxon>Pterygota</taxon>
        <taxon>Neoptera</taxon>
        <taxon>Endopterygota</taxon>
        <taxon>Hymenoptera</taxon>
        <taxon>Apocrita</taxon>
        <taxon>Aculeata</taxon>
        <taxon>Apoidea</taxon>
        <taxon>Anthophila</taxon>
        <taxon>Apidae</taxon>
        <taxon>Melipona</taxon>
    </lineage>
</organism>
<sequence>MIKIEALRFKVKPNRLLYESIDNVLFQIIADSRKIVCICQNNADGTKKRVDDVVAPRTIHDIPEHVLTCGLTLLVKYFHSYKSGNFTIHYAIIINRPGYPITHKTAVQNDQAINSTNARNIFQKQANQNFCSSKQLNRREIKMFDKSNSLLDLKKRHKLQVNSTNKFPCVALTSTAFHFYTDDIYILFPICHKLLRENPIFTTLRKKSQLTDSKMRIYIFTNRI</sequence>
<dbReference type="Proteomes" id="UP000053105">
    <property type="component" value="Unassembled WGS sequence"/>
</dbReference>
<gene>
    <name evidence="1" type="ORF">WN51_09324</name>
</gene>
<keyword evidence="2" id="KW-1185">Reference proteome</keyword>
<protein>
    <submittedName>
        <fullName evidence="1">Uncharacterized protein</fullName>
    </submittedName>
</protein>
<reference evidence="1 2" key="1">
    <citation type="submission" date="2015-07" db="EMBL/GenBank/DDBJ databases">
        <title>The genome of Melipona quadrifasciata.</title>
        <authorList>
            <person name="Pan H."/>
            <person name="Kapheim K."/>
        </authorList>
    </citation>
    <scope>NUCLEOTIDE SEQUENCE [LARGE SCALE GENOMIC DNA]</scope>
    <source>
        <strain evidence="1">0111107301</strain>
        <tissue evidence="1">Whole body</tissue>
    </source>
</reference>